<dbReference type="Proteomes" id="UP000320244">
    <property type="component" value="Unassembled WGS sequence"/>
</dbReference>
<protein>
    <submittedName>
        <fullName evidence="1">Uncharacterized protein</fullName>
    </submittedName>
</protein>
<proteinExistence type="predicted"/>
<evidence type="ECO:0000313" key="1">
    <source>
        <dbReference type="EMBL" id="TWP32713.1"/>
    </source>
</evidence>
<dbReference type="EMBL" id="VCQV01000060">
    <property type="protein sequence ID" value="TWP32713.1"/>
    <property type="molecule type" value="Genomic_DNA"/>
</dbReference>
<organism evidence="1 2">
    <name type="scientific">Leekyejoonella antrihumi</name>
    <dbReference type="NCBI Taxonomy" id="1660198"/>
    <lineage>
        <taxon>Bacteria</taxon>
        <taxon>Bacillati</taxon>
        <taxon>Actinomycetota</taxon>
        <taxon>Actinomycetes</taxon>
        <taxon>Micrococcales</taxon>
        <taxon>Dermacoccaceae</taxon>
        <taxon>Leekyejoonella</taxon>
    </lineage>
</organism>
<evidence type="ECO:0000313" key="2">
    <source>
        <dbReference type="Proteomes" id="UP000320244"/>
    </source>
</evidence>
<name>A0A563DRX3_9MICO</name>
<reference evidence="1 2" key="1">
    <citation type="submission" date="2019-05" db="EMBL/GenBank/DDBJ databases">
        <authorList>
            <person name="Lee S.D."/>
        </authorList>
    </citation>
    <scope>NUCLEOTIDE SEQUENCE [LARGE SCALE GENOMIC DNA]</scope>
    <source>
        <strain evidence="1 2">C5-26</strain>
    </source>
</reference>
<accession>A0A563DRX3</accession>
<sequence length="87" mass="8735">MPTLTLKVDGSGTLKITKITTTGTITGTAHAPTTLSTTVDSAVKIGYTITVVSISGKITSCTAGTPRGTKDIKPTFGACSITYTPGG</sequence>
<keyword evidence="2" id="KW-1185">Reference proteome</keyword>
<reference evidence="1 2" key="2">
    <citation type="submission" date="2019-08" db="EMBL/GenBank/DDBJ databases">
        <title>Jejuicoccus antrihumi gen. nov., sp. nov., a new member of the family Dermacoccaceae isolated from a cave.</title>
        <authorList>
            <person name="Schumann P."/>
            <person name="Kim I.S."/>
        </authorList>
    </citation>
    <scope>NUCLEOTIDE SEQUENCE [LARGE SCALE GENOMIC DNA]</scope>
    <source>
        <strain evidence="1 2">C5-26</strain>
    </source>
</reference>
<comment type="caution">
    <text evidence="1">The sequence shown here is derived from an EMBL/GenBank/DDBJ whole genome shotgun (WGS) entry which is preliminary data.</text>
</comment>
<gene>
    <name evidence="1" type="ORF">FGL98_23475</name>
</gene>
<dbReference type="RefSeq" id="WP_146321076.1">
    <property type="nucleotide sequence ID" value="NZ_VCQV01000060.1"/>
</dbReference>
<dbReference type="AlphaFoldDB" id="A0A563DRX3"/>